<name>A0A3G5A0W8_9VIRU</name>
<reference evidence="1" key="1">
    <citation type="submission" date="2018-10" db="EMBL/GenBank/DDBJ databases">
        <title>Hidden diversity of soil giant viruses.</title>
        <authorList>
            <person name="Schulz F."/>
            <person name="Alteio L."/>
            <person name="Goudeau D."/>
            <person name="Ryan E.M."/>
            <person name="Malmstrom R.R."/>
            <person name="Blanchard J."/>
            <person name="Woyke T."/>
        </authorList>
    </citation>
    <scope>NUCLEOTIDE SEQUENCE</scope>
    <source>
        <strain evidence="1">HAV1</strain>
    </source>
</reference>
<accession>A0A3G5A0W8</accession>
<organism evidence="1">
    <name type="scientific">Harvfovirus sp</name>
    <dbReference type="NCBI Taxonomy" id="2487768"/>
    <lineage>
        <taxon>Viruses</taxon>
        <taxon>Varidnaviria</taxon>
        <taxon>Bamfordvirae</taxon>
        <taxon>Nucleocytoviricota</taxon>
        <taxon>Megaviricetes</taxon>
        <taxon>Imitervirales</taxon>
        <taxon>Mimiviridae</taxon>
        <taxon>Klosneuvirinae</taxon>
    </lineage>
</organism>
<proteinExistence type="predicted"/>
<evidence type="ECO:0000313" key="1">
    <source>
        <dbReference type="EMBL" id="AYV80848.1"/>
    </source>
</evidence>
<dbReference type="EMBL" id="MK072250">
    <property type="protein sequence ID" value="AYV80848.1"/>
    <property type="molecule type" value="Genomic_DNA"/>
</dbReference>
<sequence length="320" mass="37627">MNTTKPFKKFGYYGKNSLPIHSVKPVQQSLERKPAEKIQMILKNESFDPKQIVFKKMVKGKMLYPTYSLEDKQHSILIQTPYVSLRKSPFYTKEISVFFKLYGGNTDPSSQEMNQIFETFIKLDKYTVENSSAIKELDENIKENAEYRTCVKESEKYGKYIRLRMNAQLGETVGDESLVVPVFYKTNYAEPKHRMHPIKDLHWILKPGKRMRFILAINKLWYNACSFGYGIKIIQMEIDDTLTDRFKMIQGNSKVSMFDKYLQDKRDKYEEFLSRRIRFGPTRKQAEADNGRILKIVSNTAESYLLNDEEEETYVPVVEI</sequence>
<protein>
    <submittedName>
        <fullName evidence="1">Uncharacterized protein</fullName>
    </submittedName>
</protein>
<gene>
    <name evidence="1" type="ORF">Harvfovirus8_9</name>
</gene>